<proteinExistence type="predicted"/>
<evidence type="ECO:0000313" key="2">
    <source>
        <dbReference type="EMBL" id="KAJ6225714.1"/>
    </source>
</evidence>
<dbReference type="InterPro" id="IPR036273">
    <property type="entry name" value="CRAL/TRIO_N_dom_sf"/>
</dbReference>
<dbReference type="AlphaFoldDB" id="A0A9Q0RTC3"/>
<dbReference type="Proteomes" id="UP001142055">
    <property type="component" value="Chromosome 1"/>
</dbReference>
<dbReference type="Gene3D" id="3.40.525.10">
    <property type="entry name" value="CRAL-TRIO lipid binding domain"/>
    <property type="match status" value="1"/>
</dbReference>
<keyword evidence="3" id="KW-1185">Reference proteome</keyword>
<dbReference type="PROSITE" id="PS50191">
    <property type="entry name" value="CRAL_TRIO"/>
    <property type="match status" value="1"/>
</dbReference>
<dbReference type="GO" id="GO:0140284">
    <property type="term" value="C:endoplasmic reticulum-endosome membrane contact site"/>
    <property type="evidence" value="ECO:0007669"/>
    <property type="project" value="TreeGrafter"/>
</dbReference>
<dbReference type="PANTHER" id="PTHR46384">
    <property type="entry name" value="MOTILE SPERM DOMAIN-CONTAINING PROTEIN 2"/>
    <property type="match status" value="1"/>
</dbReference>
<protein>
    <recommendedName>
        <fullName evidence="1">CRAL-TRIO domain-containing protein</fullName>
    </recommendedName>
</protein>
<dbReference type="EMBL" id="JAPWDV010000001">
    <property type="protein sequence ID" value="KAJ6225714.1"/>
    <property type="molecule type" value="Genomic_DNA"/>
</dbReference>
<organism evidence="2 3">
    <name type="scientific">Blomia tropicalis</name>
    <name type="common">Mite</name>
    <dbReference type="NCBI Taxonomy" id="40697"/>
    <lineage>
        <taxon>Eukaryota</taxon>
        <taxon>Metazoa</taxon>
        <taxon>Ecdysozoa</taxon>
        <taxon>Arthropoda</taxon>
        <taxon>Chelicerata</taxon>
        <taxon>Arachnida</taxon>
        <taxon>Acari</taxon>
        <taxon>Acariformes</taxon>
        <taxon>Sarcoptiformes</taxon>
        <taxon>Astigmata</taxon>
        <taxon>Glycyphagoidea</taxon>
        <taxon>Echimyopodidae</taxon>
        <taxon>Blomia</taxon>
    </lineage>
</organism>
<evidence type="ECO:0000313" key="3">
    <source>
        <dbReference type="Proteomes" id="UP001142055"/>
    </source>
</evidence>
<dbReference type="InterPro" id="IPR036865">
    <property type="entry name" value="CRAL-TRIO_dom_sf"/>
</dbReference>
<name>A0A9Q0RTC3_BLOTA</name>
<evidence type="ECO:0000259" key="1">
    <source>
        <dbReference type="PROSITE" id="PS50191"/>
    </source>
</evidence>
<gene>
    <name evidence="2" type="ORF">RDWZM_004259</name>
</gene>
<dbReference type="Pfam" id="PF00650">
    <property type="entry name" value="CRAL_TRIO"/>
    <property type="match status" value="1"/>
</dbReference>
<comment type="caution">
    <text evidence="2">The sequence shown here is derived from an EMBL/GenBank/DDBJ whole genome shotgun (WGS) entry which is preliminary data.</text>
</comment>
<dbReference type="SUPFAM" id="SSF46938">
    <property type="entry name" value="CRAL/TRIO N-terminal domain"/>
    <property type="match status" value="1"/>
</dbReference>
<dbReference type="SUPFAM" id="SSF52087">
    <property type="entry name" value="CRAL/TRIO domain"/>
    <property type="match status" value="1"/>
</dbReference>
<sequence length="267" mass="31748">MENVGEKIKQIRIKFEEELLGESPQFHPIDIERVRCEDWQIARYIINCNGDIDEAFRSLKRTLVWKNEIGLHQIDENYFPTEFYELYKVEKYGTDKCGRMIFTESFAKQRHYNELEQCFQLMVAVSMEKMDRLAGERGMTYVGDFTNTPIYRMDIGLARYRVDCLNNHFPLLAKKIILNNVPFVLKPILRLIVSFMAKNVENIVQYTTSDQLQTLIDWKYIPFEFGGPRNKRYYPLGTVPFHVCYTRFSVKPSFVQYFYRSNNLTLN</sequence>
<dbReference type="CDD" id="cd00170">
    <property type="entry name" value="SEC14"/>
    <property type="match status" value="1"/>
</dbReference>
<dbReference type="InterPro" id="IPR053012">
    <property type="entry name" value="ER-organelle_contact"/>
</dbReference>
<dbReference type="SMART" id="SM00516">
    <property type="entry name" value="SEC14"/>
    <property type="match status" value="1"/>
</dbReference>
<accession>A0A9Q0RTC3</accession>
<dbReference type="PANTHER" id="PTHR46384:SF1">
    <property type="entry name" value="MOTILE SPERM DOMAIN-CONTAINING PROTEIN 2"/>
    <property type="match status" value="1"/>
</dbReference>
<dbReference type="InterPro" id="IPR001251">
    <property type="entry name" value="CRAL-TRIO_dom"/>
</dbReference>
<feature type="domain" description="CRAL-TRIO" evidence="1">
    <location>
        <begin position="79"/>
        <end position="233"/>
    </location>
</feature>
<dbReference type="GO" id="GO:0012505">
    <property type="term" value="C:endomembrane system"/>
    <property type="evidence" value="ECO:0007669"/>
    <property type="project" value="TreeGrafter"/>
</dbReference>
<reference evidence="2" key="1">
    <citation type="submission" date="2022-12" db="EMBL/GenBank/DDBJ databases">
        <title>Genome assemblies of Blomia tropicalis.</title>
        <authorList>
            <person name="Cui Y."/>
        </authorList>
    </citation>
    <scope>NUCLEOTIDE SEQUENCE</scope>
    <source>
        <tissue evidence="2">Adult mites</tissue>
    </source>
</reference>